<evidence type="ECO:0000256" key="1">
    <source>
        <dbReference type="SAM" id="MobiDB-lite"/>
    </source>
</evidence>
<dbReference type="EMBL" id="OV696695">
    <property type="protein sequence ID" value="CAH1238986.1"/>
    <property type="molecule type" value="Genomic_DNA"/>
</dbReference>
<reference evidence="2" key="1">
    <citation type="submission" date="2022-01" db="EMBL/GenBank/DDBJ databases">
        <authorList>
            <person name="Braso-Vives M."/>
        </authorList>
    </citation>
    <scope>NUCLEOTIDE SEQUENCE</scope>
</reference>
<name>A0A8J9VR74_BRALA</name>
<protein>
    <submittedName>
        <fullName evidence="2">Hypp5678 protein</fullName>
    </submittedName>
</protein>
<sequence>MRGGKVRLATSKWGPLGNANGSGNIPNPEHATTSAWDGGRVGSDNTNREKHMGRHGLGSITDNGERLIDTCEEFDLAIGGTLFEHKNIHKLTWIPPDGKTESQIDHGMINNKWKRSLQDTKK</sequence>
<organism evidence="2 3">
    <name type="scientific">Branchiostoma lanceolatum</name>
    <name type="common">Common lancelet</name>
    <name type="synonym">Amphioxus lanceolatum</name>
    <dbReference type="NCBI Taxonomy" id="7740"/>
    <lineage>
        <taxon>Eukaryota</taxon>
        <taxon>Metazoa</taxon>
        <taxon>Chordata</taxon>
        <taxon>Cephalochordata</taxon>
        <taxon>Leptocardii</taxon>
        <taxon>Amphioxiformes</taxon>
        <taxon>Branchiostomatidae</taxon>
        <taxon>Branchiostoma</taxon>
    </lineage>
</organism>
<dbReference type="OrthoDB" id="6156371at2759"/>
<evidence type="ECO:0000313" key="3">
    <source>
        <dbReference type="Proteomes" id="UP000838412"/>
    </source>
</evidence>
<feature type="compositionally biased region" description="Polar residues" evidence="1">
    <location>
        <begin position="19"/>
        <end position="35"/>
    </location>
</feature>
<proteinExistence type="predicted"/>
<keyword evidence="3" id="KW-1185">Reference proteome</keyword>
<accession>A0A8J9VR74</accession>
<feature type="region of interest" description="Disordered" evidence="1">
    <location>
        <begin position="1"/>
        <end position="62"/>
    </location>
</feature>
<dbReference type="AlphaFoldDB" id="A0A8J9VR74"/>
<evidence type="ECO:0000313" key="2">
    <source>
        <dbReference type="EMBL" id="CAH1238986.1"/>
    </source>
</evidence>
<gene>
    <name evidence="2" type="primary">Hypp5678</name>
    <name evidence="2" type="ORF">BLAG_LOCUS3382</name>
</gene>
<dbReference type="Proteomes" id="UP000838412">
    <property type="component" value="Chromosome 10"/>
</dbReference>